<proteinExistence type="predicted"/>
<evidence type="ECO:0000313" key="2">
    <source>
        <dbReference type="Proteomes" id="UP000257127"/>
    </source>
</evidence>
<comment type="caution">
    <text evidence="1">The sequence shown here is derived from an EMBL/GenBank/DDBJ whole genome shotgun (WGS) entry which is preliminary data.</text>
</comment>
<sequence length="538" mass="62338">MRYISVRRLVVSLGLNNAYLNKDLIAEINRKLSKHFDNEDTLSVFEQKYRYYEFRSFFDLLEKEEYQIYYNEIENNNSLVSYLLNSGEFQSMPEISVVHSIEVENAEKFQSFVSIFLKPILIEKIQFNLKNSSTVELSYHLKFCDFIPYKSRIAIQKPIANYLNQIIGQLKVSQGVSLRFQILKVFDNDIACVLNEMDDYFSSLRQQFVQTAKLLFNKNELSKVELEMIKSTIMKVKLDKESSIRRDVFIRAKKIKEPPMKTTSNFDSMVKSPLFLITSIVVILNLIFYYEIKSDEMKSTSEENLIENETLVPKFPFLIDTVKTCDSLRILVGLSKSDSKVLYIGEEKDSLMLDYDLSDKYFSYENPVVQEVPLPNDESDFLIKMTSSNLQNIDSNLYSDYFKDPYLGRHIPNWNNAKIELSVDTTQIVSNYREATFSTEKACYRAFPVRLKNISDSTIVIGYGAQIPLVLQRKDSTNSWVICDHPFTYACGMGLSSIFLPKNEIVISSVAILSEDLPSLYRLKIGENFSPPFNFDNK</sequence>
<dbReference type="EMBL" id="QURB01000001">
    <property type="protein sequence ID" value="RFC55788.1"/>
    <property type="molecule type" value="Genomic_DNA"/>
</dbReference>
<dbReference type="RefSeq" id="WP_116879623.1">
    <property type="nucleotide sequence ID" value="NZ_QURB01000001.1"/>
</dbReference>
<dbReference type="OrthoDB" id="1466455at2"/>
<dbReference type="AlphaFoldDB" id="A0A3E1F1T9"/>
<organism evidence="1 2">
    <name type="scientific">Brumimicrobium aurantiacum</name>
    <dbReference type="NCBI Taxonomy" id="1737063"/>
    <lineage>
        <taxon>Bacteria</taxon>
        <taxon>Pseudomonadati</taxon>
        <taxon>Bacteroidota</taxon>
        <taxon>Flavobacteriia</taxon>
        <taxon>Flavobacteriales</taxon>
        <taxon>Crocinitomicaceae</taxon>
        <taxon>Brumimicrobium</taxon>
    </lineage>
</organism>
<name>A0A3E1F1T9_9FLAO</name>
<protein>
    <submittedName>
        <fullName evidence="1">Uncharacterized protein</fullName>
    </submittedName>
</protein>
<gene>
    <name evidence="1" type="ORF">DXU93_02300</name>
</gene>
<reference evidence="1 2" key="1">
    <citation type="submission" date="2018-08" db="EMBL/GenBank/DDBJ databases">
        <title>The draft genome squence of Brumimicrobium sp. N62.</title>
        <authorList>
            <person name="Du Z.-J."/>
            <person name="Luo H.-R."/>
        </authorList>
    </citation>
    <scope>NUCLEOTIDE SEQUENCE [LARGE SCALE GENOMIC DNA]</scope>
    <source>
        <strain evidence="1 2">N62</strain>
    </source>
</reference>
<dbReference type="Proteomes" id="UP000257127">
    <property type="component" value="Unassembled WGS sequence"/>
</dbReference>
<keyword evidence="2" id="KW-1185">Reference proteome</keyword>
<evidence type="ECO:0000313" key="1">
    <source>
        <dbReference type="EMBL" id="RFC55788.1"/>
    </source>
</evidence>
<accession>A0A3E1F1T9</accession>